<reference evidence="1 2" key="2">
    <citation type="submission" date="2007-04" db="EMBL/GenBank/DDBJ databases">
        <title>Draft genome sequence of Ruminococcus obeum (ATCC 29174).</title>
        <authorList>
            <person name="Sudarsanam P."/>
            <person name="Ley R."/>
            <person name="Guruge J."/>
            <person name="Turnbaugh P.J."/>
            <person name="Mahowald M."/>
            <person name="Liep D."/>
            <person name="Gordon J."/>
        </authorList>
    </citation>
    <scope>NUCLEOTIDE SEQUENCE [LARGE SCALE GENOMIC DNA]</scope>
    <source>
        <strain evidence="1 2">ATCC 29174</strain>
    </source>
</reference>
<organism evidence="1 2">
    <name type="scientific">Blautia obeum ATCC 29174</name>
    <dbReference type="NCBI Taxonomy" id="411459"/>
    <lineage>
        <taxon>Bacteria</taxon>
        <taxon>Bacillati</taxon>
        <taxon>Bacillota</taxon>
        <taxon>Clostridia</taxon>
        <taxon>Lachnospirales</taxon>
        <taxon>Lachnospiraceae</taxon>
        <taxon>Blautia</taxon>
    </lineage>
</organism>
<comment type="caution">
    <text evidence="1">The sequence shown here is derived from an EMBL/GenBank/DDBJ whole genome shotgun (WGS) entry which is preliminary data.</text>
</comment>
<dbReference type="EMBL" id="AAVO02000004">
    <property type="protein sequence ID" value="EDM87952.1"/>
    <property type="molecule type" value="Genomic_DNA"/>
</dbReference>
<dbReference type="eggNOG" id="ENOG502ZTKM">
    <property type="taxonomic scope" value="Bacteria"/>
</dbReference>
<evidence type="ECO:0000313" key="1">
    <source>
        <dbReference type="EMBL" id="EDM87952.1"/>
    </source>
</evidence>
<dbReference type="RefSeq" id="WP_005427339.1">
    <property type="nucleotide sequence ID" value="NZ_CP102265.1"/>
</dbReference>
<gene>
    <name evidence="1" type="ORF">RUMOBE_01372</name>
</gene>
<name>A5ZQU5_9FIRM</name>
<proteinExistence type="predicted"/>
<protein>
    <submittedName>
        <fullName evidence="1">Uncharacterized protein</fullName>
    </submittedName>
</protein>
<dbReference type="HOGENOM" id="CLU_1292349_0_0_9"/>
<dbReference type="Proteomes" id="UP000006002">
    <property type="component" value="Unassembled WGS sequence"/>
</dbReference>
<reference evidence="1 2" key="1">
    <citation type="submission" date="2007-03" db="EMBL/GenBank/DDBJ databases">
        <authorList>
            <person name="Fulton L."/>
            <person name="Clifton S."/>
            <person name="Fulton B."/>
            <person name="Xu J."/>
            <person name="Minx P."/>
            <person name="Pepin K.H."/>
            <person name="Johnson M."/>
            <person name="Thiruvilangam P."/>
            <person name="Bhonagiri V."/>
            <person name="Nash W.E."/>
            <person name="Mardis E.R."/>
            <person name="Wilson R.K."/>
        </authorList>
    </citation>
    <scope>NUCLEOTIDE SEQUENCE [LARGE SCALE GENOMIC DNA]</scope>
    <source>
        <strain evidence="1 2">ATCC 29174</strain>
    </source>
</reference>
<dbReference type="GeneID" id="79804666"/>
<dbReference type="AlphaFoldDB" id="A5ZQU5"/>
<accession>A5ZQU5</accession>
<sequence length="213" mass="24476">MSNGFKNTFGQRLEYLMQASGIEITKKGANAELARNMLSKGCLPFYVNSDFKKSCESARSRIENHRKTDFATSIEGKWLKAYCDYFKCSADYLFGYIDYPSHIETDIASVTGLNSTAIKILEKWHHIGSLKGQDYSWARNCTRAINDLLEEDIWFSHEVLLPIADYCVKRHRYEEPALSDHERTKALKDFRLALFTASEGLISCIKAIYKKEK</sequence>
<evidence type="ECO:0000313" key="2">
    <source>
        <dbReference type="Proteomes" id="UP000006002"/>
    </source>
</evidence>